<sequence length="69" mass="8302">MYLKDSTKFFNSEKNNQFKEIHTITDFHAILKRERYLSDRNNHGFSLVTFDKTIIKKDNSIARQFAEIF</sequence>
<name>X1N7V5_9ZZZZ</name>
<accession>X1N7V5</accession>
<proteinExistence type="predicted"/>
<evidence type="ECO:0000313" key="1">
    <source>
        <dbReference type="EMBL" id="GAI22935.1"/>
    </source>
</evidence>
<gene>
    <name evidence="1" type="ORF">S06H3_24300</name>
</gene>
<organism evidence="1">
    <name type="scientific">marine sediment metagenome</name>
    <dbReference type="NCBI Taxonomy" id="412755"/>
    <lineage>
        <taxon>unclassified sequences</taxon>
        <taxon>metagenomes</taxon>
        <taxon>ecological metagenomes</taxon>
    </lineage>
</organism>
<feature type="non-terminal residue" evidence="1">
    <location>
        <position position="69"/>
    </location>
</feature>
<protein>
    <submittedName>
        <fullName evidence="1">Uncharacterized protein</fullName>
    </submittedName>
</protein>
<dbReference type="EMBL" id="BARV01013469">
    <property type="protein sequence ID" value="GAI22935.1"/>
    <property type="molecule type" value="Genomic_DNA"/>
</dbReference>
<comment type="caution">
    <text evidence="1">The sequence shown here is derived from an EMBL/GenBank/DDBJ whole genome shotgun (WGS) entry which is preliminary data.</text>
</comment>
<reference evidence="1" key="1">
    <citation type="journal article" date="2014" name="Front. Microbiol.">
        <title>High frequency of phylogenetically diverse reductive dehalogenase-homologous genes in deep subseafloor sedimentary metagenomes.</title>
        <authorList>
            <person name="Kawai M."/>
            <person name="Futagami T."/>
            <person name="Toyoda A."/>
            <person name="Takaki Y."/>
            <person name="Nishi S."/>
            <person name="Hori S."/>
            <person name="Arai W."/>
            <person name="Tsubouchi T."/>
            <person name="Morono Y."/>
            <person name="Uchiyama I."/>
            <person name="Ito T."/>
            <person name="Fujiyama A."/>
            <person name="Inagaki F."/>
            <person name="Takami H."/>
        </authorList>
    </citation>
    <scope>NUCLEOTIDE SEQUENCE</scope>
    <source>
        <strain evidence="1">Expedition CK06-06</strain>
    </source>
</reference>
<dbReference type="AlphaFoldDB" id="X1N7V5"/>